<proteinExistence type="inferred from homology"/>
<dbReference type="SUPFAM" id="SSF55194">
    <property type="entry name" value="Ribosome recycling factor, RRF"/>
    <property type="match status" value="1"/>
</dbReference>
<comment type="similarity">
    <text evidence="1">Belongs to the RRF family.</text>
</comment>
<name>A0A1F4VSL6_UNCKA</name>
<evidence type="ECO:0000259" key="3">
    <source>
        <dbReference type="Pfam" id="PF01765"/>
    </source>
</evidence>
<dbReference type="GO" id="GO:0006412">
    <property type="term" value="P:translation"/>
    <property type="evidence" value="ECO:0007669"/>
    <property type="project" value="UniProtKB-KW"/>
</dbReference>
<dbReference type="FunFam" id="3.30.1360.40:FF:000001">
    <property type="entry name" value="Ribosome-recycling factor"/>
    <property type="match status" value="1"/>
</dbReference>
<dbReference type="InterPro" id="IPR002661">
    <property type="entry name" value="Ribosome_recyc_fac"/>
</dbReference>
<dbReference type="Gene3D" id="3.30.1360.40">
    <property type="match status" value="1"/>
</dbReference>
<dbReference type="Proteomes" id="UP000176967">
    <property type="component" value="Unassembled WGS sequence"/>
</dbReference>
<keyword evidence="2" id="KW-0648">Protein biosynthesis</keyword>
<dbReference type="EMBL" id="MEVL01000023">
    <property type="protein sequence ID" value="OGC60197.1"/>
    <property type="molecule type" value="Genomic_DNA"/>
</dbReference>
<dbReference type="STRING" id="1802628.A2890_00730"/>
<dbReference type="Pfam" id="PF01765">
    <property type="entry name" value="RRF"/>
    <property type="match status" value="1"/>
</dbReference>
<evidence type="ECO:0000313" key="4">
    <source>
        <dbReference type="EMBL" id="OGC60197.1"/>
    </source>
</evidence>
<gene>
    <name evidence="4" type="ORF">A2890_00730</name>
</gene>
<evidence type="ECO:0000256" key="1">
    <source>
        <dbReference type="ARBA" id="ARBA00005912"/>
    </source>
</evidence>
<dbReference type="PANTHER" id="PTHR20982:SF3">
    <property type="entry name" value="MITOCHONDRIAL RIBOSOME RECYCLING FACTOR PSEUDO 1"/>
    <property type="match status" value="1"/>
</dbReference>
<dbReference type="InterPro" id="IPR023584">
    <property type="entry name" value="Ribosome_recyc_fac_dom"/>
</dbReference>
<comment type="caution">
    <text evidence="4">The sequence shown here is derived from an EMBL/GenBank/DDBJ whole genome shotgun (WGS) entry which is preliminary data.</text>
</comment>
<dbReference type="PANTHER" id="PTHR20982">
    <property type="entry name" value="RIBOSOME RECYCLING FACTOR"/>
    <property type="match status" value="1"/>
</dbReference>
<reference evidence="4 5" key="1">
    <citation type="journal article" date="2016" name="Nat. Commun.">
        <title>Thousands of microbial genomes shed light on interconnected biogeochemical processes in an aquifer system.</title>
        <authorList>
            <person name="Anantharaman K."/>
            <person name="Brown C.T."/>
            <person name="Hug L.A."/>
            <person name="Sharon I."/>
            <person name="Castelle C.J."/>
            <person name="Probst A.J."/>
            <person name="Thomas B.C."/>
            <person name="Singh A."/>
            <person name="Wilkins M.J."/>
            <person name="Karaoz U."/>
            <person name="Brodie E.L."/>
            <person name="Williams K.H."/>
            <person name="Hubbard S.S."/>
            <person name="Banfield J.F."/>
        </authorList>
    </citation>
    <scope>NUCLEOTIDE SEQUENCE [LARGE SCALE GENOMIC DNA]</scope>
</reference>
<dbReference type="AlphaFoldDB" id="A0A1F4VSL6"/>
<evidence type="ECO:0000313" key="5">
    <source>
        <dbReference type="Proteomes" id="UP000176967"/>
    </source>
</evidence>
<feature type="domain" description="Ribosome recycling factor" evidence="3">
    <location>
        <begin position="16"/>
        <end position="176"/>
    </location>
</feature>
<protein>
    <recommendedName>
        <fullName evidence="3">Ribosome recycling factor domain-containing protein</fullName>
    </recommendedName>
</protein>
<sequence length="179" mass="20500">MISDLEQKFEQVLTKLQEDLALIRTGRASAALVENLKVPVYGSVMILKELASIAIPEPRQILITPWDKTIIADVEKALRAQNFSPAVEETMIRVVLPPLTGEEREKIIKEVGVKAEEAKVSLRMIRRDAVERVEAAQENKEISEDEEFSQKKRIDELLEYYNRKIEVISQDKKSQLEIQ</sequence>
<dbReference type="GO" id="GO:0043023">
    <property type="term" value="F:ribosomal large subunit binding"/>
    <property type="evidence" value="ECO:0007669"/>
    <property type="project" value="TreeGrafter"/>
</dbReference>
<accession>A0A1F4VSL6</accession>
<dbReference type="InterPro" id="IPR036191">
    <property type="entry name" value="RRF_sf"/>
</dbReference>
<organism evidence="4 5">
    <name type="scientific">candidate division WWE3 bacterium RIFCSPLOWO2_01_FULL_53_14</name>
    <dbReference type="NCBI Taxonomy" id="1802628"/>
    <lineage>
        <taxon>Bacteria</taxon>
        <taxon>Katanobacteria</taxon>
    </lineage>
</organism>
<dbReference type="Gene3D" id="1.10.132.20">
    <property type="entry name" value="Ribosome-recycling factor"/>
    <property type="match status" value="1"/>
</dbReference>
<evidence type="ECO:0000256" key="2">
    <source>
        <dbReference type="ARBA" id="ARBA00022917"/>
    </source>
</evidence>